<accession>A0A397S3X7</accession>
<comment type="caution">
    <text evidence="2">The sequence shown here is derived from an EMBL/GenBank/DDBJ whole genome shotgun (WGS) entry which is preliminary data.</text>
</comment>
<gene>
    <name evidence="2" type="ORF">C1645_838241</name>
</gene>
<sequence length="113" mass="13147">MTGFHSPFSFSFSILLRVTMSKSDSVITRSSISNLSTFNECKKYKSNLGNTIASDYDKPVDRTNRNHTSYFFHKDYDNTETAYYKHGISKHNYSDYLDANNESKEEQVQIINY</sequence>
<proteinExistence type="predicted"/>
<evidence type="ECO:0000256" key="1">
    <source>
        <dbReference type="SAM" id="SignalP"/>
    </source>
</evidence>
<feature type="chain" id="PRO_5017370142" evidence="1">
    <location>
        <begin position="24"/>
        <end position="113"/>
    </location>
</feature>
<protein>
    <submittedName>
        <fullName evidence="2">Uncharacterized protein</fullName>
    </submittedName>
</protein>
<dbReference type="EMBL" id="QKYT01000916">
    <property type="protein sequence ID" value="RIA80698.1"/>
    <property type="molecule type" value="Genomic_DNA"/>
</dbReference>
<evidence type="ECO:0000313" key="2">
    <source>
        <dbReference type="EMBL" id="RIA80698.1"/>
    </source>
</evidence>
<keyword evidence="1" id="KW-0732">Signal</keyword>
<evidence type="ECO:0000313" key="3">
    <source>
        <dbReference type="Proteomes" id="UP000265703"/>
    </source>
</evidence>
<keyword evidence="3" id="KW-1185">Reference proteome</keyword>
<name>A0A397S3X7_9GLOM</name>
<organism evidence="2 3">
    <name type="scientific">Glomus cerebriforme</name>
    <dbReference type="NCBI Taxonomy" id="658196"/>
    <lineage>
        <taxon>Eukaryota</taxon>
        <taxon>Fungi</taxon>
        <taxon>Fungi incertae sedis</taxon>
        <taxon>Mucoromycota</taxon>
        <taxon>Glomeromycotina</taxon>
        <taxon>Glomeromycetes</taxon>
        <taxon>Glomerales</taxon>
        <taxon>Glomeraceae</taxon>
        <taxon>Glomus</taxon>
    </lineage>
</organism>
<dbReference type="Proteomes" id="UP000265703">
    <property type="component" value="Unassembled WGS sequence"/>
</dbReference>
<feature type="signal peptide" evidence="1">
    <location>
        <begin position="1"/>
        <end position="23"/>
    </location>
</feature>
<dbReference type="OrthoDB" id="2435908at2759"/>
<reference evidence="2 3" key="1">
    <citation type="submission" date="2018-06" db="EMBL/GenBank/DDBJ databases">
        <title>Comparative genomics reveals the genomic features of Rhizophagus irregularis, R. cerebriforme, R. diaphanum and Gigaspora rosea, and their symbiotic lifestyle signature.</title>
        <authorList>
            <person name="Morin E."/>
            <person name="San Clemente H."/>
            <person name="Chen E.C.H."/>
            <person name="De La Providencia I."/>
            <person name="Hainaut M."/>
            <person name="Kuo A."/>
            <person name="Kohler A."/>
            <person name="Murat C."/>
            <person name="Tang N."/>
            <person name="Roy S."/>
            <person name="Loubradou J."/>
            <person name="Henrissat B."/>
            <person name="Grigoriev I.V."/>
            <person name="Corradi N."/>
            <person name="Roux C."/>
            <person name="Martin F.M."/>
        </authorList>
    </citation>
    <scope>NUCLEOTIDE SEQUENCE [LARGE SCALE GENOMIC DNA]</scope>
    <source>
        <strain evidence="2 3">DAOM 227022</strain>
    </source>
</reference>
<dbReference type="AlphaFoldDB" id="A0A397S3X7"/>